<gene>
    <name evidence="1" type="ORF">V4D31_05260</name>
</gene>
<evidence type="ECO:0000313" key="1">
    <source>
        <dbReference type="EMBL" id="XCH47761.1"/>
    </source>
</evidence>
<name>A0AAU8GYZ8_9BACT</name>
<accession>A0AAU8GYZ8</accession>
<dbReference type="EMBL" id="CP144374">
    <property type="protein sequence ID" value="XCH47761.1"/>
    <property type="molecule type" value="Genomic_DNA"/>
</dbReference>
<protein>
    <submittedName>
        <fullName evidence="1">AAA family ATPase</fullName>
    </submittedName>
</protein>
<dbReference type="AlphaFoldDB" id="A0AAU8GYZ8"/>
<reference evidence="1" key="1">
    <citation type="submission" date="2024-01" db="EMBL/GenBank/DDBJ databases">
        <title>The first autotrophic representatives of the genus Thermodesulfovibrio.</title>
        <authorList>
            <person name="Maltseva A.I."/>
            <person name="Elcheninov A.G."/>
            <person name="Kublanov I.V."/>
            <person name="Lebedinsky A.V."/>
            <person name="Frolov E.N."/>
        </authorList>
    </citation>
    <scope>NUCLEOTIDE SEQUENCE</scope>
    <source>
        <strain evidence="1">3462-1</strain>
    </source>
</reference>
<dbReference type="Gene3D" id="3.40.50.300">
    <property type="entry name" value="P-loop containing nucleotide triphosphate hydrolases"/>
    <property type="match status" value="1"/>
</dbReference>
<dbReference type="InterPro" id="IPR027417">
    <property type="entry name" value="P-loop_NTPase"/>
</dbReference>
<dbReference type="KEGG" id="tob:V4D31_05260"/>
<dbReference type="SUPFAM" id="SSF52540">
    <property type="entry name" value="P-loop containing nucleoside triphosphate hydrolases"/>
    <property type="match status" value="1"/>
</dbReference>
<organism evidence="1">
    <name type="scientific">Thermodesulfovibrio obliviosus</name>
    <dbReference type="NCBI Taxonomy" id="3118332"/>
    <lineage>
        <taxon>Bacteria</taxon>
        <taxon>Pseudomonadati</taxon>
        <taxon>Nitrospirota</taxon>
        <taxon>Thermodesulfovibrionia</taxon>
        <taxon>Thermodesulfovibrionales</taxon>
        <taxon>Thermodesulfovibrionaceae</taxon>
        <taxon>Thermodesulfovibrio</taxon>
    </lineage>
</organism>
<sequence>MLERVSIAEAKEVEIDFILPGLTAGSVGMLAGAPGVGKTMLAMQIAVAVASGRDVAYGLWKVHGTGPVTMICAEEPVDILCNRLHYIKLSEGITQEEAEDIDLNLHIYSAMKIDTRIIVTSKEGPIEGPFLSTLRQLALNQRLVILDPLVMFHDCNENNNVEMSYLMRVLKNICIETQTTILLVHHFHKGGAYDKSWTAVRGASALTAAARWQMNCFNEIVPKTNVQVVRLEIVKSNYVGKIQKEWTIRTNEHGVYDARLPIPMPEDLEDDEKPIKKVKTNKYNGRYEISEVF</sequence>
<dbReference type="RefSeq" id="WP_353685422.1">
    <property type="nucleotide sequence ID" value="NZ_CP144374.1"/>
</dbReference>
<proteinExistence type="predicted"/>
<dbReference type="Pfam" id="PF13481">
    <property type="entry name" value="AAA_25"/>
    <property type="match status" value="1"/>
</dbReference>